<evidence type="ECO:0000256" key="2">
    <source>
        <dbReference type="ARBA" id="ARBA00022679"/>
    </source>
</evidence>
<dbReference type="GO" id="GO:0016301">
    <property type="term" value="F:kinase activity"/>
    <property type="evidence" value="ECO:0007669"/>
    <property type="project" value="UniProtKB-KW"/>
</dbReference>
<dbReference type="EMBL" id="GL984238">
    <property type="protein sequence ID" value="EGR28487.1"/>
    <property type="molecule type" value="Genomic_DNA"/>
</dbReference>
<dbReference type="InterPro" id="IPR036850">
    <property type="entry name" value="NDK-like_dom_sf"/>
</dbReference>
<accession>G0R223</accession>
<evidence type="ECO:0000256" key="3">
    <source>
        <dbReference type="ARBA" id="ARBA00022777"/>
    </source>
</evidence>
<sequence length="476" mass="56433">MEKNNRQQRPREITSITQFYKRIIKIKKKKEQPQCLRSIYGKSLIKNELHGSDNMIDANKERDIFKFPIPQKIPVFKFEKMKLTIETIQKFIFPPNLEHVNINERLDIFALYGPVLNHHSVDKCFCVQCSRLGKELLDLVRQEKIFEQKQRLGISTKNDETIKRLEMSMSTSSKGSKMKSKIYVPAIRLLDEEVIYIYINIYILYKKNIQSIYNQLCDKCKLHCDCYAHLVGGRNCYHILSDQEIQELAKEINRQELLDLLIIEKGNAANIMIENISLVEPENLQSSRELMKVLFKNAPTDYYDRYDFYDLQQLILEDRRIRINAWISQIIGKPIDRFKNPKLVDKTINNSQRQNLKSYNFTLNRNLPLKMITKKENITYTPIEFPKTLIDKPKLQQNEESFALLQKLHRYTTQILSVDNLNQNVSSYKINVFMLRNYNEGRHGSWQNYCSLNKTRKGSYVKTLIQQKQDERNRNL</sequence>
<keyword evidence="2" id="KW-0808">Transferase</keyword>
<evidence type="ECO:0000256" key="1">
    <source>
        <dbReference type="ARBA" id="ARBA00008142"/>
    </source>
</evidence>
<keyword evidence="3 4" id="KW-0418">Kinase</keyword>
<dbReference type="eggNOG" id="ENOG502SKFT">
    <property type="taxonomic scope" value="Eukaryota"/>
</dbReference>
<proteinExistence type="inferred from homology"/>
<dbReference type="InParanoid" id="G0R223"/>
<dbReference type="PANTHER" id="PTHR46161:SF3">
    <property type="entry name" value="NUCLEOSIDE DIPHOSPHATE KINASE DDB_G0292928-RELATED"/>
    <property type="match status" value="1"/>
</dbReference>
<evidence type="ECO:0000313" key="4">
    <source>
        <dbReference type="EMBL" id="EGR28487.1"/>
    </source>
</evidence>
<protein>
    <submittedName>
        <fullName evidence="4">Nucleoside diphosphate kinase family protein, putative</fullName>
    </submittedName>
</protein>
<dbReference type="OMA" id="RNMQHIM"/>
<dbReference type="PANTHER" id="PTHR46161">
    <property type="entry name" value="NUCLEOSIDE DIPHOSPHATE KINASE"/>
    <property type="match status" value="1"/>
</dbReference>
<dbReference type="AlphaFoldDB" id="G0R223"/>
<dbReference type="SUPFAM" id="SSF54919">
    <property type="entry name" value="Nucleoside diphosphate kinase, NDK"/>
    <property type="match status" value="1"/>
</dbReference>
<dbReference type="GeneID" id="14904567"/>
<dbReference type="STRING" id="857967.G0R223"/>
<gene>
    <name evidence="4" type="ORF">IMG5_174410</name>
</gene>
<reference evidence="4 5" key="1">
    <citation type="submission" date="2011-07" db="EMBL/GenBank/DDBJ databases">
        <authorList>
            <person name="Coyne R."/>
            <person name="Brami D."/>
            <person name="Johnson J."/>
            <person name="Hostetler J."/>
            <person name="Hannick L."/>
            <person name="Clark T."/>
            <person name="Cassidy-Hanley D."/>
            <person name="Inman J."/>
        </authorList>
    </citation>
    <scope>NUCLEOTIDE SEQUENCE [LARGE SCALE GENOMIC DNA]</scope>
    <source>
        <strain evidence="4 5">G5</strain>
    </source>
</reference>
<comment type="similarity">
    <text evidence="1">Belongs to the NDK family.</text>
</comment>
<dbReference type="RefSeq" id="XP_004029723.1">
    <property type="nucleotide sequence ID" value="XM_004029675.1"/>
</dbReference>
<name>G0R223_ICHMU</name>
<organism evidence="4 5">
    <name type="scientific">Ichthyophthirius multifiliis</name>
    <name type="common">White spot disease agent</name>
    <name type="synonym">Ich</name>
    <dbReference type="NCBI Taxonomy" id="5932"/>
    <lineage>
        <taxon>Eukaryota</taxon>
        <taxon>Sar</taxon>
        <taxon>Alveolata</taxon>
        <taxon>Ciliophora</taxon>
        <taxon>Intramacronucleata</taxon>
        <taxon>Oligohymenophorea</taxon>
        <taxon>Hymenostomatida</taxon>
        <taxon>Ophryoglenina</taxon>
        <taxon>Ichthyophthirius</taxon>
    </lineage>
</organism>
<keyword evidence="5" id="KW-1185">Reference proteome</keyword>
<dbReference type="OrthoDB" id="1729737at2759"/>
<dbReference type="Proteomes" id="UP000008983">
    <property type="component" value="Unassembled WGS sequence"/>
</dbReference>
<evidence type="ECO:0000313" key="5">
    <source>
        <dbReference type="Proteomes" id="UP000008983"/>
    </source>
</evidence>